<evidence type="ECO:0000259" key="3">
    <source>
        <dbReference type="PROSITE" id="PS51186"/>
    </source>
</evidence>
<dbReference type="STRING" id="709015.GCA_000472485_02624"/>
<dbReference type="GO" id="GO:0016747">
    <property type="term" value="F:acyltransferase activity, transferring groups other than amino-acyl groups"/>
    <property type="evidence" value="ECO:0007669"/>
    <property type="project" value="InterPro"/>
</dbReference>
<name>A0A1X9YTT7_9BACT</name>
<dbReference type="PANTHER" id="PTHR43877:SF2">
    <property type="entry name" value="AMINOALKYLPHOSPHONATE N-ACETYLTRANSFERASE-RELATED"/>
    <property type="match status" value="1"/>
</dbReference>
<keyword evidence="2" id="KW-0012">Acyltransferase</keyword>
<dbReference type="Pfam" id="PF13673">
    <property type="entry name" value="Acetyltransf_10"/>
    <property type="match status" value="1"/>
</dbReference>
<protein>
    <submittedName>
        <fullName evidence="4">N-acetyltransferase</fullName>
    </submittedName>
</protein>
<dbReference type="OrthoDB" id="9800604at2"/>
<sequence length="167" mass="19263">MSKSLHLRQATPDDIPVIQQLAEATWEPTYRSILTKEQIDYMFGEIYTAEALAKQMQEGQFFWLLEEEGQALGFASFSVKEAAGQVYKLNKIYLLPQTQGKGYGKVLLEAVEQEVQRRGAAVLDLNVNRYNQAKGFYERCGYRVHLQEDIPIGPYWMNDYVMRKALQ</sequence>
<dbReference type="InterPro" id="IPR050832">
    <property type="entry name" value="Bact_Acetyltransf"/>
</dbReference>
<evidence type="ECO:0000256" key="2">
    <source>
        <dbReference type="ARBA" id="ARBA00023315"/>
    </source>
</evidence>
<dbReference type="PROSITE" id="PS51186">
    <property type="entry name" value="GNAT"/>
    <property type="match status" value="1"/>
</dbReference>
<accession>A0A1X9YTT7</accession>
<dbReference type="Proteomes" id="UP000266292">
    <property type="component" value="Chromosome"/>
</dbReference>
<dbReference type="CDD" id="cd04301">
    <property type="entry name" value="NAT_SF"/>
    <property type="match status" value="1"/>
</dbReference>
<dbReference type="SUPFAM" id="SSF55729">
    <property type="entry name" value="Acyl-CoA N-acyltransferases (Nat)"/>
    <property type="match status" value="1"/>
</dbReference>
<dbReference type="RefSeq" id="WP_025607751.1">
    <property type="nucleotide sequence ID" value="NZ_CP021235.1"/>
</dbReference>
<feature type="domain" description="N-acetyltransferase" evidence="3">
    <location>
        <begin position="5"/>
        <end position="167"/>
    </location>
</feature>
<dbReference type="InterPro" id="IPR016181">
    <property type="entry name" value="Acyl_CoA_acyltransferase"/>
</dbReference>
<organism evidence="4 5">
    <name type="scientific">Pontibacter actiniarum</name>
    <dbReference type="NCBI Taxonomy" id="323450"/>
    <lineage>
        <taxon>Bacteria</taxon>
        <taxon>Pseudomonadati</taxon>
        <taxon>Bacteroidota</taxon>
        <taxon>Cytophagia</taxon>
        <taxon>Cytophagales</taxon>
        <taxon>Hymenobacteraceae</taxon>
        <taxon>Pontibacter</taxon>
    </lineage>
</organism>
<dbReference type="Gene3D" id="3.40.630.30">
    <property type="match status" value="1"/>
</dbReference>
<dbReference type="KEGG" id="pact:CA264_12945"/>
<evidence type="ECO:0000256" key="1">
    <source>
        <dbReference type="ARBA" id="ARBA00022679"/>
    </source>
</evidence>
<gene>
    <name evidence="4" type="ORF">CA264_12945</name>
</gene>
<evidence type="ECO:0000313" key="5">
    <source>
        <dbReference type="Proteomes" id="UP000266292"/>
    </source>
</evidence>
<dbReference type="InterPro" id="IPR000182">
    <property type="entry name" value="GNAT_dom"/>
</dbReference>
<dbReference type="AlphaFoldDB" id="A0A1X9YTT7"/>
<reference evidence="5" key="1">
    <citation type="submission" date="2017-05" db="EMBL/GenBank/DDBJ databases">
        <authorList>
            <person name="Ray J."/>
            <person name="Price M."/>
            <person name="Deutschbauer A."/>
        </authorList>
    </citation>
    <scope>NUCLEOTIDE SEQUENCE [LARGE SCALE GENOMIC DNA]</scope>
    <source>
        <strain evidence="5">DSM 19842</strain>
    </source>
</reference>
<keyword evidence="1 4" id="KW-0808">Transferase</keyword>
<evidence type="ECO:0000313" key="4">
    <source>
        <dbReference type="EMBL" id="ARS36268.1"/>
    </source>
</evidence>
<dbReference type="EMBL" id="CP021235">
    <property type="protein sequence ID" value="ARS36268.1"/>
    <property type="molecule type" value="Genomic_DNA"/>
</dbReference>
<proteinExistence type="predicted"/>
<dbReference type="PANTHER" id="PTHR43877">
    <property type="entry name" value="AMINOALKYLPHOSPHONATE N-ACETYLTRANSFERASE-RELATED-RELATED"/>
    <property type="match status" value="1"/>
</dbReference>
<keyword evidence="5" id="KW-1185">Reference proteome</keyword>